<dbReference type="Proteomes" id="UP001596056">
    <property type="component" value="Unassembled WGS sequence"/>
</dbReference>
<sequence length="48" mass="5427">MLRTIQIGSCMSVQGILVRQLDDGRVIIRVDEKVYKGFPVERPLARVA</sequence>
<keyword evidence="2" id="KW-1185">Reference proteome</keyword>
<evidence type="ECO:0000313" key="1">
    <source>
        <dbReference type="EMBL" id="MFC5565802.1"/>
    </source>
</evidence>
<reference evidence="2" key="1">
    <citation type="journal article" date="2019" name="Int. J. Syst. Evol. Microbiol.">
        <title>The Global Catalogue of Microorganisms (GCM) 10K type strain sequencing project: providing services to taxonomists for standard genome sequencing and annotation.</title>
        <authorList>
            <consortium name="The Broad Institute Genomics Platform"/>
            <consortium name="The Broad Institute Genome Sequencing Center for Infectious Disease"/>
            <person name="Wu L."/>
            <person name="Ma J."/>
        </authorList>
    </citation>
    <scope>NUCLEOTIDE SEQUENCE [LARGE SCALE GENOMIC DNA]</scope>
    <source>
        <strain evidence="2">KACC 11588</strain>
    </source>
</reference>
<accession>A0ABW0SA41</accession>
<comment type="caution">
    <text evidence="1">The sequence shown here is derived from an EMBL/GenBank/DDBJ whole genome shotgun (WGS) entry which is preliminary data.</text>
</comment>
<dbReference type="EMBL" id="JBHSNA010000003">
    <property type="protein sequence ID" value="MFC5565802.1"/>
    <property type="molecule type" value="Genomic_DNA"/>
</dbReference>
<dbReference type="RefSeq" id="WP_209838556.1">
    <property type="nucleotide sequence ID" value="NZ_JAGGJP010000003.1"/>
</dbReference>
<organism evidence="1 2">
    <name type="scientific">Rubellimicrobium aerolatum</name>
    <dbReference type="NCBI Taxonomy" id="490979"/>
    <lineage>
        <taxon>Bacteria</taxon>
        <taxon>Pseudomonadati</taxon>
        <taxon>Pseudomonadota</taxon>
        <taxon>Alphaproteobacteria</taxon>
        <taxon>Rhodobacterales</taxon>
        <taxon>Roseobacteraceae</taxon>
        <taxon>Rubellimicrobium</taxon>
    </lineage>
</organism>
<protein>
    <submittedName>
        <fullName evidence="1">Uncharacterized protein</fullName>
    </submittedName>
</protein>
<evidence type="ECO:0000313" key="2">
    <source>
        <dbReference type="Proteomes" id="UP001596056"/>
    </source>
</evidence>
<proteinExistence type="predicted"/>
<gene>
    <name evidence="1" type="ORF">ACFPOC_05135</name>
</gene>
<name>A0ABW0SA41_9RHOB</name>